<accession>A0A2V2A783</accession>
<sequence>MNSVVFSFFSGAGFLDLGFEKSGFEVVFVNEIDKSFMSAYQHSRQVMGIPYPKYGYHEDSIDQFLNDNGEHLLKENVNKEKKSGKLVGFIGGPPCPDFSVGGKNKGKDGENGKLSKTYIDCIKKFQPDWFIFENVKGLWRTKKHREFYDGLKTELLAEGYVLQDRLINSLEYGVPQDRDRIILFGCKADIVKNKSAFPWESHMKYSKEDISSYDWPDRNPFENQPTIPTGVPKELTVQHWFDKNDVPNHPNAEAHFTPRAGLAKFLVIDEGDTSKKSYKRLHRFRYSPTAAYGNNEVHLHPFKARRLSAAEALSIQSLPKEFELPQTMTLSAMFKTIGNGVPFLFSYGIASTIKDYLEE</sequence>
<dbReference type="PRINTS" id="PR00105">
    <property type="entry name" value="C5METTRFRASE"/>
</dbReference>
<evidence type="ECO:0000313" key="10">
    <source>
        <dbReference type="Proteomes" id="UP000245655"/>
    </source>
</evidence>
<dbReference type="RefSeq" id="WP_109590299.1">
    <property type="nucleotide sequence ID" value="NZ_CAJGZY010000003.1"/>
</dbReference>
<dbReference type="Gene3D" id="3.40.50.150">
    <property type="entry name" value="Vaccinia Virus protein VP39"/>
    <property type="match status" value="1"/>
</dbReference>
<dbReference type="EC" id="2.1.1.37" evidence="1"/>
<dbReference type="GO" id="GO:0003677">
    <property type="term" value="F:DNA binding"/>
    <property type="evidence" value="ECO:0007669"/>
    <property type="project" value="TreeGrafter"/>
</dbReference>
<keyword evidence="10" id="KW-1185">Reference proteome</keyword>
<name>A0A2V2A783_PSYIM</name>
<evidence type="ECO:0000256" key="3">
    <source>
        <dbReference type="ARBA" id="ARBA00022679"/>
    </source>
</evidence>
<dbReference type="Pfam" id="PF00145">
    <property type="entry name" value="DNA_methylase"/>
    <property type="match status" value="1"/>
</dbReference>
<dbReference type="AlphaFoldDB" id="A0A2V2A783"/>
<dbReference type="GO" id="GO:0044027">
    <property type="term" value="P:negative regulation of gene expression via chromosomal CpG island methylation"/>
    <property type="evidence" value="ECO:0007669"/>
    <property type="project" value="TreeGrafter"/>
</dbReference>
<comment type="catalytic activity">
    <reaction evidence="6">
        <text>a 2'-deoxycytidine in DNA + S-adenosyl-L-methionine = a 5-methyl-2'-deoxycytidine in DNA + S-adenosyl-L-homocysteine + H(+)</text>
        <dbReference type="Rhea" id="RHEA:13681"/>
        <dbReference type="Rhea" id="RHEA-COMP:11369"/>
        <dbReference type="Rhea" id="RHEA-COMP:11370"/>
        <dbReference type="ChEBI" id="CHEBI:15378"/>
        <dbReference type="ChEBI" id="CHEBI:57856"/>
        <dbReference type="ChEBI" id="CHEBI:59789"/>
        <dbReference type="ChEBI" id="CHEBI:85452"/>
        <dbReference type="ChEBI" id="CHEBI:85454"/>
        <dbReference type="EC" id="2.1.1.37"/>
    </reaction>
</comment>
<dbReference type="GO" id="GO:0003886">
    <property type="term" value="F:DNA (cytosine-5-)-methyltransferase activity"/>
    <property type="evidence" value="ECO:0007669"/>
    <property type="project" value="UniProtKB-EC"/>
</dbReference>
<evidence type="ECO:0000256" key="2">
    <source>
        <dbReference type="ARBA" id="ARBA00022603"/>
    </source>
</evidence>
<dbReference type="GeneID" id="60254604"/>
<reference evidence="9 10" key="1">
    <citation type="submission" date="2018-05" db="EMBL/GenBank/DDBJ databases">
        <title>Genomic Encyclopedia of Type Strains, Phase IV (KMG-IV): sequencing the most valuable type-strain genomes for metagenomic binning, comparative biology and taxonomic classification.</title>
        <authorList>
            <person name="Goeker M."/>
        </authorList>
    </citation>
    <scope>NUCLEOTIDE SEQUENCE [LARGE SCALE GENOMIC DNA]</scope>
    <source>
        <strain evidence="9 10">DSM 7229</strain>
    </source>
</reference>
<keyword evidence="4 7" id="KW-0949">S-adenosyl-L-methionine</keyword>
<evidence type="ECO:0000256" key="8">
    <source>
        <dbReference type="RuleBase" id="RU000416"/>
    </source>
</evidence>
<dbReference type="Gene3D" id="3.90.120.10">
    <property type="entry name" value="DNA Methylase, subunit A, domain 2"/>
    <property type="match status" value="1"/>
</dbReference>
<dbReference type="InterPro" id="IPR050390">
    <property type="entry name" value="C5-Methyltransferase"/>
</dbReference>
<dbReference type="InterPro" id="IPR001525">
    <property type="entry name" value="C5_MeTfrase"/>
</dbReference>
<evidence type="ECO:0000256" key="6">
    <source>
        <dbReference type="ARBA" id="ARBA00047422"/>
    </source>
</evidence>
<evidence type="ECO:0000256" key="4">
    <source>
        <dbReference type="ARBA" id="ARBA00022691"/>
    </source>
</evidence>
<evidence type="ECO:0000256" key="7">
    <source>
        <dbReference type="PROSITE-ProRule" id="PRU01016"/>
    </source>
</evidence>
<keyword evidence="3 7" id="KW-0808">Transferase</keyword>
<gene>
    <name evidence="9" type="ORF">C8D84_103155</name>
</gene>
<keyword evidence="2 7" id="KW-0489">Methyltransferase</keyword>
<dbReference type="GO" id="GO:0009307">
    <property type="term" value="P:DNA restriction-modification system"/>
    <property type="evidence" value="ECO:0007669"/>
    <property type="project" value="UniProtKB-KW"/>
</dbReference>
<dbReference type="PROSITE" id="PS51679">
    <property type="entry name" value="SAM_MT_C5"/>
    <property type="match status" value="1"/>
</dbReference>
<dbReference type="NCBIfam" id="TIGR00675">
    <property type="entry name" value="dcm"/>
    <property type="match status" value="1"/>
</dbReference>
<keyword evidence="5" id="KW-0680">Restriction system</keyword>
<evidence type="ECO:0000256" key="1">
    <source>
        <dbReference type="ARBA" id="ARBA00011975"/>
    </source>
</evidence>
<organism evidence="9 10">
    <name type="scientific">Psychrobacter immobilis</name>
    <dbReference type="NCBI Taxonomy" id="498"/>
    <lineage>
        <taxon>Bacteria</taxon>
        <taxon>Pseudomonadati</taxon>
        <taxon>Pseudomonadota</taxon>
        <taxon>Gammaproteobacteria</taxon>
        <taxon>Moraxellales</taxon>
        <taxon>Moraxellaceae</taxon>
        <taxon>Psychrobacter</taxon>
    </lineage>
</organism>
<dbReference type="EMBL" id="QGGM01000003">
    <property type="protein sequence ID" value="PWK14129.1"/>
    <property type="molecule type" value="Genomic_DNA"/>
</dbReference>
<evidence type="ECO:0000256" key="5">
    <source>
        <dbReference type="ARBA" id="ARBA00022747"/>
    </source>
</evidence>
<dbReference type="InterPro" id="IPR029063">
    <property type="entry name" value="SAM-dependent_MTases_sf"/>
</dbReference>
<feature type="active site" evidence="7">
    <location>
        <position position="95"/>
    </location>
</feature>
<dbReference type="PANTHER" id="PTHR10629">
    <property type="entry name" value="CYTOSINE-SPECIFIC METHYLTRANSFERASE"/>
    <property type="match status" value="1"/>
</dbReference>
<proteinExistence type="inferred from homology"/>
<dbReference type="Proteomes" id="UP000245655">
    <property type="component" value="Unassembled WGS sequence"/>
</dbReference>
<dbReference type="SUPFAM" id="SSF53335">
    <property type="entry name" value="S-adenosyl-L-methionine-dependent methyltransferases"/>
    <property type="match status" value="1"/>
</dbReference>
<comment type="caution">
    <text evidence="9">The sequence shown here is derived from an EMBL/GenBank/DDBJ whole genome shotgun (WGS) entry which is preliminary data.</text>
</comment>
<protein>
    <recommendedName>
        <fullName evidence="1">DNA (cytosine-5-)-methyltransferase</fullName>
        <ecNumber evidence="1">2.1.1.37</ecNumber>
    </recommendedName>
</protein>
<evidence type="ECO:0000313" key="9">
    <source>
        <dbReference type="EMBL" id="PWK14129.1"/>
    </source>
</evidence>
<dbReference type="PANTHER" id="PTHR10629:SF52">
    <property type="entry name" value="DNA (CYTOSINE-5)-METHYLTRANSFERASE 1"/>
    <property type="match status" value="1"/>
</dbReference>
<dbReference type="GO" id="GO:0032259">
    <property type="term" value="P:methylation"/>
    <property type="evidence" value="ECO:0007669"/>
    <property type="project" value="UniProtKB-KW"/>
</dbReference>
<comment type="similarity">
    <text evidence="7 8">Belongs to the class I-like SAM-binding methyltransferase superfamily. C5-methyltransferase family.</text>
</comment>